<organism evidence="2 3">
    <name type="scientific">Nepenthes gracilis</name>
    <name type="common">Slender pitcher plant</name>
    <dbReference type="NCBI Taxonomy" id="150966"/>
    <lineage>
        <taxon>Eukaryota</taxon>
        <taxon>Viridiplantae</taxon>
        <taxon>Streptophyta</taxon>
        <taxon>Embryophyta</taxon>
        <taxon>Tracheophyta</taxon>
        <taxon>Spermatophyta</taxon>
        <taxon>Magnoliopsida</taxon>
        <taxon>eudicotyledons</taxon>
        <taxon>Gunneridae</taxon>
        <taxon>Pentapetalae</taxon>
        <taxon>Caryophyllales</taxon>
        <taxon>Nepenthaceae</taxon>
        <taxon>Nepenthes</taxon>
    </lineage>
</organism>
<dbReference type="EMBL" id="BSYO01000003">
    <property type="protein sequence ID" value="GMH02114.1"/>
    <property type="molecule type" value="Genomic_DNA"/>
</dbReference>
<proteinExistence type="predicted"/>
<feature type="region of interest" description="Disordered" evidence="1">
    <location>
        <begin position="39"/>
        <end position="59"/>
    </location>
</feature>
<sequence length="416" mass="44345">MSKNVNSGAIPSAVNVSRVCLPDPTTGPREASTILRDHKIPDGFNNNAKTQDVAPHDTDTPCSTLLQDVNQPKLGDQEDFESDYPAANKISAVAHISAAAVSHSFLAAEPQSCPHDAPDPANPRGSLDGVRVGLEQDTSFALSPVSTSPCKGSLALGKKDSSHSASGIELLLGPCQPNPASDPVTDATSPWAPTLVDHLNGPDVVDIIQRSELPVRADVENAIFFNNIRLTRMECTNESGIQTTYAAAISSAKMLDLCPSGFCSHEDRGFSRDLAGAVYSTLVDETGWSRLLIGIVWAVVFLGSIDAASKASPLAEITLSIGFFIKACFSFGLPGLSLNMLLTSAFISSYWKAGGFVMDSIFVLVWDVIARGEPWLGWLHWQDAVRYAREGLVLSVVLMGVDGYGPFYVKLLGPRG</sequence>
<evidence type="ECO:0000313" key="3">
    <source>
        <dbReference type="Proteomes" id="UP001279734"/>
    </source>
</evidence>
<name>A0AAD3XEE3_NEPGR</name>
<protein>
    <submittedName>
        <fullName evidence="2">Uncharacterized protein</fullName>
    </submittedName>
</protein>
<comment type="caution">
    <text evidence="2">The sequence shown here is derived from an EMBL/GenBank/DDBJ whole genome shotgun (WGS) entry which is preliminary data.</text>
</comment>
<reference evidence="2" key="1">
    <citation type="submission" date="2023-05" db="EMBL/GenBank/DDBJ databases">
        <title>Nepenthes gracilis genome sequencing.</title>
        <authorList>
            <person name="Fukushima K."/>
        </authorList>
    </citation>
    <scope>NUCLEOTIDE SEQUENCE</scope>
    <source>
        <strain evidence="2">SING2019-196</strain>
    </source>
</reference>
<keyword evidence="3" id="KW-1185">Reference proteome</keyword>
<gene>
    <name evidence="2" type="ORF">Nepgr_003953</name>
</gene>
<accession>A0AAD3XEE3</accession>
<evidence type="ECO:0000256" key="1">
    <source>
        <dbReference type="SAM" id="MobiDB-lite"/>
    </source>
</evidence>
<dbReference type="Proteomes" id="UP001279734">
    <property type="component" value="Unassembled WGS sequence"/>
</dbReference>
<evidence type="ECO:0000313" key="2">
    <source>
        <dbReference type="EMBL" id="GMH02114.1"/>
    </source>
</evidence>
<dbReference type="AlphaFoldDB" id="A0AAD3XEE3"/>